<feature type="region of interest" description="Disordered" evidence="6">
    <location>
        <begin position="184"/>
        <end position="209"/>
    </location>
</feature>
<evidence type="ECO:0000256" key="6">
    <source>
        <dbReference type="SAM" id="MobiDB-lite"/>
    </source>
</evidence>
<evidence type="ECO:0000256" key="1">
    <source>
        <dbReference type="ARBA" id="ARBA00004141"/>
    </source>
</evidence>
<evidence type="ECO:0000256" key="7">
    <source>
        <dbReference type="SAM" id="Phobius"/>
    </source>
</evidence>
<evidence type="ECO:0000256" key="3">
    <source>
        <dbReference type="ARBA" id="ARBA00022692"/>
    </source>
</evidence>
<evidence type="ECO:0000313" key="10">
    <source>
        <dbReference type="Proteomes" id="UP000646827"/>
    </source>
</evidence>
<evidence type="ECO:0000256" key="2">
    <source>
        <dbReference type="ARBA" id="ARBA00008066"/>
    </source>
</evidence>
<feature type="transmembrane region" description="Helical" evidence="7">
    <location>
        <begin position="428"/>
        <end position="445"/>
    </location>
</feature>
<accession>A0A8H7VSY3</accession>
<evidence type="ECO:0000256" key="4">
    <source>
        <dbReference type="ARBA" id="ARBA00022989"/>
    </source>
</evidence>
<dbReference type="AlphaFoldDB" id="A0A8H7VSY3"/>
<feature type="transmembrane region" description="Helical" evidence="7">
    <location>
        <begin position="342"/>
        <end position="364"/>
    </location>
</feature>
<protein>
    <recommendedName>
        <fullName evidence="8">Amino acid transporter transmembrane domain-containing protein</fullName>
    </recommendedName>
</protein>
<feature type="transmembrane region" description="Helical" evidence="7">
    <location>
        <begin position="385"/>
        <end position="408"/>
    </location>
</feature>
<dbReference type="Pfam" id="PF01490">
    <property type="entry name" value="Aa_trans"/>
    <property type="match status" value="1"/>
</dbReference>
<feature type="transmembrane region" description="Helical" evidence="7">
    <location>
        <begin position="672"/>
        <end position="696"/>
    </location>
</feature>
<feature type="region of interest" description="Disordered" evidence="6">
    <location>
        <begin position="131"/>
        <end position="163"/>
    </location>
</feature>
<dbReference type="EMBL" id="JAEPRB010000022">
    <property type="protein sequence ID" value="KAG2225924.1"/>
    <property type="molecule type" value="Genomic_DNA"/>
</dbReference>
<comment type="caution">
    <text evidence="9">The sequence shown here is derived from an EMBL/GenBank/DDBJ whole genome shotgun (WGS) entry which is preliminary data.</text>
</comment>
<dbReference type="GO" id="GO:0005774">
    <property type="term" value="C:vacuolar membrane"/>
    <property type="evidence" value="ECO:0007669"/>
    <property type="project" value="TreeGrafter"/>
</dbReference>
<feature type="compositionally biased region" description="Acidic residues" evidence="6">
    <location>
        <begin position="251"/>
        <end position="267"/>
    </location>
</feature>
<feature type="compositionally biased region" description="Polar residues" evidence="6">
    <location>
        <begin position="131"/>
        <end position="153"/>
    </location>
</feature>
<dbReference type="OrthoDB" id="1684102at2759"/>
<comment type="subcellular location">
    <subcellularLocation>
        <location evidence="1">Membrane</location>
        <topology evidence="1">Multi-pass membrane protein</topology>
    </subcellularLocation>
</comment>
<feature type="region of interest" description="Disordered" evidence="6">
    <location>
        <begin position="1"/>
        <end position="93"/>
    </location>
</feature>
<name>A0A8H7VSY3_9FUNG</name>
<comment type="similarity">
    <text evidence="2">Belongs to the amino acid/polyamine transporter 2 family.</text>
</comment>
<feature type="transmembrane region" description="Helical" evidence="7">
    <location>
        <begin position="495"/>
        <end position="516"/>
    </location>
</feature>
<feature type="transmembrane region" description="Helical" evidence="7">
    <location>
        <begin position="571"/>
        <end position="595"/>
    </location>
</feature>
<evidence type="ECO:0000259" key="8">
    <source>
        <dbReference type="Pfam" id="PF01490"/>
    </source>
</evidence>
<dbReference type="Proteomes" id="UP000646827">
    <property type="component" value="Unassembled WGS sequence"/>
</dbReference>
<feature type="domain" description="Amino acid transporter transmembrane" evidence="8">
    <location>
        <begin position="311"/>
        <end position="693"/>
    </location>
</feature>
<organism evidence="9 10">
    <name type="scientific">Circinella minor</name>
    <dbReference type="NCBI Taxonomy" id="1195481"/>
    <lineage>
        <taxon>Eukaryota</taxon>
        <taxon>Fungi</taxon>
        <taxon>Fungi incertae sedis</taxon>
        <taxon>Mucoromycota</taxon>
        <taxon>Mucoromycotina</taxon>
        <taxon>Mucoromycetes</taxon>
        <taxon>Mucorales</taxon>
        <taxon>Lichtheimiaceae</taxon>
        <taxon>Circinella</taxon>
    </lineage>
</organism>
<dbReference type="PANTHER" id="PTHR22950">
    <property type="entry name" value="AMINO ACID TRANSPORTER"/>
    <property type="match status" value="1"/>
</dbReference>
<proteinExistence type="inferred from homology"/>
<gene>
    <name evidence="9" type="ORF">INT45_006620</name>
</gene>
<reference evidence="9 10" key="1">
    <citation type="submission" date="2020-12" db="EMBL/GenBank/DDBJ databases">
        <title>Metabolic potential, ecology and presence of endohyphal bacteria is reflected in genomic diversity of Mucoromycotina.</title>
        <authorList>
            <person name="Muszewska A."/>
            <person name="Okrasinska A."/>
            <person name="Steczkiewicz K."/>
            <person name="Drgas O."/>
            <person name="Orlowska M."/>
            <person name="Perlinska-Lenart U."/>
            <person name="Aleksandrzak-Piekarczyk T."/>
            <person name="Szatraj K."/>
            <person name="Zielenkiewicz U."/>
            <person name="Pilsyk S."/>
            <person name="Malc E."/>
            <person name="Mieczkowski P."/>
            <person name="Kruszewska J.S."/>
            <person name="Biernat P."/>
            <person name="Pawlowska J."/>
        </authorList>
    </citation>
    <scope>NUCLEOTIDE SEQUENCE [LARGE SCALE GENOMIC DNA]</scope>
    <source>
        <strain evidence="9 10">CBS 142.35</strain>
    </source>
</reference>
<feature type="region of interest" description="Disordered" evidence="6">
    <location>
        <begin position="251"/>
        <end position="295"/>
    </location>
</feature>
<evidence type="ECO:0000313" key="9">
    <source>
        <dbReference type="EMBL" id="KAG2225924.1"/>
    </source>
</evidence>
<keyword evidence="10" id="KW-1185">Reference proteome</keyword>
<dbReference type="PANTHER" id="PTHR22950:SF666">
    <property type="entry name" value="VACUOLAR AMINO ACID TRANSPORTER 4"/>
    <property type="match status" value="1"/>
</dbReference>
<feature type="compositionally biased region" description="Low complexity" evidence="6">
    <location>
        <begin position="56"/>
        <end position="69"/>
    </location>
</feature>
<keyword evidence="4 7" id="KW-1133">Transmembrane helix</keyword>
<feature type="transmembrane region" description="Helical" evidence="7">
    <location>
        <begin position="457"/>
        <end position="475"/>
    </location>
</feature>
<dbReference type="InterPro" id="IPR013057">
    <property type="entry name" value="AA_transpt_TM"/>
</dbReference>
<keyword evidence="5 7" id="KW-0472">Membrane</keyword>
<sequence>MSSPLPVNAKHNYHQQQQNRENNSSNQLEEGGLAGSFDRNASIARLSSSPVPPNVRSASPPRSISSSRSYGTTDLENVTTTSSGGGLFRPLSTPTYNYDDNTVSVDLPEDQVARVVKRHLVETSPAASILQKVNTNHSTAENSEGDTYSTASGSRIPKSVHQLPGGAITHDIYKWAEDADAEQAKRSRSQSVYIPRQEPSDPALARLRDPGGFRRHFVYDQAQRQGKKPPHWMTRTFVDFLALYGHFGGEDLSDSDDDDETEEEGEPGEQTGLLRRRRRRRRYEDGSDGEDGEDRAQRLIRRAQENAVPGTASPAKAVFLLLKAFVGTGVMFLPKAFYNGGIFFSTTLLSAIALISLYSFLLLVETRNKVPVSFGDIGGILYGRSMRIAVLTAITFAQIGFVCAYMVFVAQNVQALIEALSNCEVHVPLPYLILGEVAVFVPIAMIRKIQKLSSSALIADIFIMMGLLYLYYYDFLTLATHGVGNVEWIINPQSFPMFIGTAVFTYEGVGLVIPITESMKEPEKFGKVLSYTMLGITLIFLSVGFISYMAFGDKVQTVILLNFPTTPIVNTIQALYAMAICLSIPLQLFPAIRIIETALFTRSGKHNPVVKWQKNAFRLAAVLVCSCIAIAGSDDLDKFVSLVGSLCCVPLCFLFPPLFHYKAMARTLTAKVINIAIIIFGVVSMTYTTGITIALWSAGGEEAPISRCTPNGN</sequence>
<feature type="transmembrane region" description="Helical" evidence="7">
    <location>
        <begin position="528"/>
        <end position="551"/>
    </location>
</feature>
<feature type="compositionally biased region" description="Low complexity" evidence="6">
    <location>
        <begin position="15"/>
        <end position="27"/>
    </location>
</feature>
<keyword evidence="3 7" id="KW-0812">Transmembrane</keyword>
<dbReference type="GO" id="GO:0015179">
    <property type="term" value="F:L-amino acid transmembrane transporter activity"/>
    <property type="evidence" value="ECO:0007669"/>
    <property type="project" value="TreeGrafter"/>
</dbReference>
<feature type="transmembrane region" description="Helical" evidence="7">
    <location>
        <begin position="616"/>
        <end position="633"/>
    </location>
</feature>
<feature type="transmembrane region" description="Helical" evidence="7">
    <location>
        <begin position="639"/>
        <end position="660"/>
    </location>
</feature>
<evidence type="ECO:0000256" key="5">
    <source>
        <dbReference type="ARBA" id="ARBA00023136"/>
    </source>
</evidence>
<feature type="compositionally biased region" description="Polar residues" evidence="6">
    <location>
        <begin position="70"/>
        <end position="82"/>
    </location>
</feature>